<sequence length="100" mass="10835">MCLVPDHVELFEALVMVLPACCDLPVITGGISLKVLCDRARNDGGPGLFFMDGGCSDVEDSDLMVYEARCILKLFNAAELMLKEDEAGTPMALPYLLPLI</sequence>
<accession>A0AAD3TM79</accession>
<evidence type="ECO:0000313" key="1">
    <source>
        <dbReference type="EMBL" id="GMH31684.1"/>
    </source>
</evidence>
<reference evidence="1" key="1">
    <citation type="submission" date="2023-05" db="EMBL/GenBank/DDBJ databases">
        <title>Nepenthes gracilis genome sequencing.</title>
        <authorList>
            <person name="Fukushima K."/>
        </authorList>
    </citation>
    <scope>NUCLEOTIDE SEQUENCE</scope>
    <source>
        <strain evidence="1">SING2019-196</strain>
    </source>
</reference>
<dbReference type="AlphaFoldDB" id="A0AAD3TM79"/>
<name>A0AAD3TM79_NEPGR</name>
<comment type="caution">
    <text evidence="1">The sequence shown here is derived from an EMBL/GenBank/DDBJ whole genome shotgun (WGS) entry which is preliminary data.</text>
</comment>
<dbReference type="Proteomes" id="UP001279734">
    <property type="component" value="Unassembled WGS sequence"/>
</dbReference>
<dbReference type="EMBL" id="BSYO01000040">
    <property type="protein sequence ID" value="GMH31684.1"/>
    <property type="molecule type" value="Genomic_DNA"/>
</dbReference>
<organism evidence="1 2">
    <name type="scientific">Nepenthes gracilis</name>
    <name type="common">Slender pitcher plant</name>
    <dbReference type="NCBI Taxonomy" id="150966"/>
    <lineage>
        <taxon>Eukaryota</taxon>
        <taxon>Viridiplantae</taxon>
        <taxon>Streptophyta</taxon>
        <taxon>Embryophyta</taxon>
        <taxon>Tracheophyta</taxon>
        <taxon>Spermatophyta</taxon>
        <taxon>Magnoliopsida</taxon>
        <taxon>eudicotyledons</taxon>
        <taxon>Gunneridae</taxon>
        <taxon>Pentapetalae</taxon>
        <taxon>Caryophyllales</taxon>
        <taxon>Nepenthaceae</taxon>
        <taxon>Nepenthes</taxon>
    </lineage>
</organism>
<protein>
    <submittedName>
        <fullName evidence="1">Uncharacterized protein</fullName>
    </submittedName>
</protein>
<proteinExistence type="predicted"/>
<keyword evidence="2" id="KW-1185">Reference proteome</keyword>
<evidence type="ECO:0000313" key="2">
    <source>
        <dbReference type="Proteomes" id="UP001279734"/>
    </source>
</evidence>
<gene>
    <name evidence="1" type="ORF">Nepgr_033528</name>
</gene>